<dbReference type="CDD" id="cd06464">
    <property type="entry name" value="ACD_sHsps-like"/>
    <property type="match status" value="1"/>
</dbReference>
<dbReference type="Pfam" id="PF00011">
    <property type="entry name" value="HSP20"/>
    <property type="match status" value="1"/>
</dbReference>
<name>A0A0W8FFJ9_9ZZZZ</name>
<organism evidence="2">
    <name type="scientific">hydrocarbon metagenome</name>
    <dbReference type="NCBI Taxonomy" id="938273"/>
    <lineage>
        <taxon>unclassified sequences</taxon>
        <taxon>metagenomes</taxon>
        <taxon>ecological metagenomes</taxon>
    </lineage>
</organism>
<gene>
    <name evidence="2" type="ORF">ASZ90_010604</name>
</gene>
<dbReference type="InterPro" id="IPR002068">
    <property type="entry name" value="A-crystallin/Hsp20_dom"/>
</dbReference>
<accession>A0A0W8FFJ9</accession>
<dbReference type="PANTHER" id="PTHR11527">
    <property type="entry name" value="HEAT-SHOCK PROTEIN 20 FAMILY MEMBER"/>
    <property type="match status" value="1"/>
</dbReference>
<protein>
    <submittedName>
        <fullName evidence="2">Small heat shock protein</fullName>
    </submittedName>
</protein>
<feature type="domain" description="SHSP" evidence="1">
    <location>
        <begin position="39"/>
        <end position="150"/>
    </location>
</feature>
<evidence type="ECO:0000313" key="2">
    <source>
        <dbReference type="EMBL" id="KUG19664.1"/>
    </source>
</evidence>
<dbReference type="EMBL" id="LNQE01001266">
    <property type="protein sequence ID" value="KUG19664.1"/>
    <property type="molecule type" value="Genomic_DNA"/>
</dbReference>
<dbReference type="AlphaFoldDB" id="A0A0W8FFJ9"/>
<comment type="caution">
    <text evidence="2">The sequence shown here is derived from an EMBL/GenBank/DDBJ whole genome shotgun (WGS) entry which is preliminary data.</text>
</comment>
<dbReference type="InterPro" id="IPR031107">
    <property type="entry name" value="Small_HSP"/>
</dbReference>
<dbReference type="SUPFAM" id="SSF49764">
    <property type="entry name" value="HSP20-like chaperones"/>
    <property type="match status" value="1"/>
</dbReference>
<dbReference type="InterPro" id="IPR008978">
    <property type="entry name" value="HSP20-like_chaperone"/>
</dbReference>
<evidence type="ECO:0000259" key="1">
    <source>
        <dbReference type="PROSITE" id="PS01031"/>
    </source>
</evidence>
<dbReference type="PROSITE" id="PS01031">
    <property type="entry name" value="SHSP"/>
    <property type="match status" value="1"/>
</dbReference>
<keyword evidence="2" id="KW-0346">Stress response</keyword>
<proteinExistence type="predicted"/>
<dbReference type="Gene3D" id="2.60.40.790">
    <property type="match status" value="1"/>
</dbReference>
<sequence length="150" mass="17375">MALRRPPSDIWRDYEEIMADMRRRFGEMMRGYGRALPEPEMPSAGITIDVREHEDEVLVAADLPGVEKQDIRVRLLDPRTLRISTERREEREEEREGFYLRERTYGAMSRAVPLPADVTEEGVSTSFTNGVLEVRLRKTAEARGKEIPIE</sequence>
<reference evidence="2" key="1">
    <citation type="journal article" date="2015" name="Proc. Natl. Acad. Sci. U.S.A.">
        <title>Networks of energetic and metabolic interactions define dynamics in microbial communities.</title>
        <authorList>
            <person name="Embree M."/>
            <person name="Liu J.K."/>
            <person name="Al-Bassam M.M."/>
            <person name="Zengler K."/>
        </authorList>
    </citation>
    <scope>NUCLEOTIDE SEQUENCE</scope>
</reference>